<dbReference type="AlphaFoldDB" id="A0A0S4ITV2"/>
<gene>
    <name evidence="1" type="ORF">BSAL_63630</name>
</gene>
<reference evidence="2" key="1">
    <citation type="submission" date="2015-09" db="EMBL/GenBank/DDBJ databases">
        <authorList>
            <consortium name="Pathogen Informatics"/>
        </authorList>
    </citation>
    <scope>NUCLEOTIDE SEQUENCE [LARGE SCALE GENOMIC DNA]</scope>
    <source>
        <strain evidence="2">Lake Konstanz</strain>
    </source>
</reference>
<evidence type="ECO:0000313" key="1">
    <source>
        <dbReference type="EMBL" id="CUF56239.1"/>
    </source>
</evidence>
<keyword evidence="2" id="KW-1185">Reference proteome</keyword>
<organism evidence="1 2">
    <name type="scientific">Bodo saltans</name>
    <name type="common">Flagellated protozoan</name>
    <dbReference type="NCBI Taxonomy" id="75058"/>
    <lineage>
        <taxon>Eukaryota</taxon>
        <taxon>Discoba</taxon>
        <taxon>Euglenozoa</taxon>
        <taxon>Kinetoplastea</taxon>
        <taxon>Metakinetoplastina</taxon>
        <taxon>Eubodonida</taxon>
        <taxon>Bodonidae</taxon>
        <taxon>Bodo</taxon>
    </lineage>
</organism>
<dbReference type="Proteomes" id="UP000051952">
    <property type="component" value="Unassembled WGS sequence"/>
</dbReference>
<dbReference type="EMBL" id="CYKH01000355">
    <property type="protein sequence ID" value="CUF56239.1"/>
    <property type="molecule type" value="Genomic_DNA"/>
</dbReference>
<accession>A0A0S4ITV2</accession>
<dbReference type="VEuPathDB" id="TriTrypDB:BSAL_63630"/>
<proteinExistence type="predicted"/>
<name>A0A0S4ITV2_BODSA</name>
<sequence length="918" mass="98963">MSTLLWNETNITIQNVTFNIYGGSVLPTLQIVMAQRNNMAAKTVQVSNISIDVVGVVVTAPNFLQLPLLRLLLNETVPTTFKREAASLTIFENISVNVSGSTLNFVGPQAALLDITCAKCAHIYVNISNCSITVQTASPHFVEFKSTQKLQDITLAMTGVNAPMNVTPCNSTWAVDGQPCRVAGITSFAADYIARTSSFFLSDLHGLHEHLTEIIVVVEQGSLTMVFLGSAALNVSTSASIVIIQSARLYFNAKESSFDFQEIGIHVSHIVARLNAGCNGALVWLGGNGYDANPGRMQAIVVYVTNVSATISLFECSSFFRTAATIQLLVSYLRSATLTVIDICLQTRMLCMQRMPPLNSSTSTLFPSLTPALLSYFVAITAILADNASNMSLAVTSAFLNSTIANFVITMYQSEGLSSNLVEESAVIVSFRSVEAVASQLFIVIADTVVDATTSLDSPVVTTSNFVASSITGILHALLICSLTDVRIVTVSISNSEIQSHFSLVVVNDAHLRVLASFSINVNPAVMVYDFLGADPVLENLFSSLFAAISTGVNIMRDSSQAIRNCSLATSRNSIDTSEAASIIRVYASLLMPPTNSTNCSYIVSNSTAPVSPESSMRIKLSIFGVLCYPSCFFNISSITLQRLFGVLSPSILYVLTEDQSSSDRLMLDASSVHFLGLTVDGDSSGGSVWNRTAFLVGNPSIQLDGSSLLKFNRLFGQSPFSIATTHPKKPPTIDLGCNRISSDSLTSLSPSFRTLTSRMLLKEFGSQSRVVNVAYPDPPFTSRFFLPDDNFTCRLDPLSESIGETHTLSMDLPFTDIIDPYRRIDVATTTLTSINVVVSFVMFIGAPDSIATVADAQLFMMLSQSSCAPASLKESTSTAKSLMISPFSVISFVFDMSTLLWNETNITIQNVTFNIYG</sequence>
<protein>
    <submittedName>
        <fullName evidence="1">Uncharacterized protein</fullName>
    </submittedName>
</protein>
<evidence type="ECO:0000313" key="2">
    <source>
        <dbReference type="Proteomes" id="UP000051952"/>
    </source>
</evidence>